<gene>
    <name evidence="1" type="ORF">DHETER_LOCUS12421</name>
</gene>
<proteinExistence type="predicted"/>
<name>A0ACA9PMH8_9GLOM</name>
<sequence>RAIAQIDSSLIEGCPLRFKYTRLEQDHAISITDALKMLLSLYKEARLMYFKFGQDCAISLMHLSVMTTVEDIVSLLKLNALNVDIESWIDDTEENLNMLKRN</sequence>
<keyword evidence="2" id="KW-1185">Reference proteome</keyword>
<dbReference type="Proteomes" id="UP000789702">
    <property type="component" value="Unassembled WGS sequence"/>
</dbReference>
<accession>A0ACA9PMH8</accession>
<feature type="non-terminal residue" evidence="1">
    <location>
        <position position="102"/>
    </location>
</feature>
<dbReference type="EMBL" id="CAJVPU010030416">
    <property type="protein sequence ID" value="CAG8713896.1"/>
    <property type="molecule type" value="Genomic_DNA"/>
</dbReference>
<evidence type="ECO:0000313" key="1">
    <source>
        <dbReference type="EMBL" id="CAG8713896.1"/>
    </source>
</evidence>
<protein>
    <submittedName>
        <fullName evidence="1">12206_t:CDS:1</fullName>
    </submittedName>
</protein>
<feature type="non-terminal residue" evidence="1">
    <location>
        <position position="1"/>
    </location>
</feature>
<reference evidence="1" key="1">
    <citation type="submission" date="2021-06" db="EMBL/GenBank/DDBJ databases">
        <authorList>
            <person name="Kallberg Y."/>
            <person name="Tangrot J."/>
            <person name="Rosling A."/>
        </authorList>
    </citation>
    <scope>NUCLEOTIDE SEQUENCE</scope>
    <source>
        <strain evidence="1">IL203A</strain>
    </source>
</reference>
<comment type="caution">
    <text evidence="1">The sequence shown here is derived from an EMBL/GenBank/DDBJ whole genome shotgun (WGS) entry which is preliminary data.</text>
</comment>
<evidence type="ECO:0000313" key="2">
    <source>
        <dbReference type="Proteomes" id="UP000789702"/>
    </source>
</evidence>
<organism evidence="1 2">
    <name type="scientific">Dentiscutata heterogama</name>
    <dbReference type="NCBI Taxonomy" id="1316150"/>
    <lineage>
        <taxon>Eukaryota</taxon>
        <taxon>Fungi</taxon>
        <taxon>Fungi incertae sedis</taxon>
        <taxon>Mucoromycota</taxon>
        <taxon>Glomeromycotina</taxon>
        <taxon>Glomeromycetes</taxon>
        <taxon>Diversisporales</taxon>
        <taxon>Gigasporaceae</taxon>
        <taxon>Dentiscutata</taxon>
    </lineage>
</organism>